<evidence type="ECO:0000313" key="1">
    <source>
        <dbReference type="EMBL" id="KAI5412389.1"/>
    </source>
</evidence>
<reference evidence="1 2" key="1">
    <citation type="journal article" date="2022" name="Nat. Genet.">
        <title>Improved pea reference genome and pan-genome highlight genomic features and evolutionary characteristics.</title>
        <authorList>
            <person name="Yang T."/>
            <person name="Liu R."/>
            <person name="Luo Y."/>
            <person name="Hu S."/>
            <person name="Wang D."/>
            <person name="Wang C."/>
            <person name="Pandey M.K."/>
            <person name="Ge S."/>
            <person name="Xu Q."/>
            <person name="Li N."/>
            <person name="Li G."/>
            <person name="Huang Y."/>
            <person name="Saxena R.K."/>
            <person name="Ji Y."/>
            <person name="Li M."/>
            <person name="Yan X."/>
            <person name="He Y."/>
            <person name="Liu Y."/>
            <person name="Wang X."/>
            <person name="Xiang C."/>
            <person name="Varshney R.K."/>
            <person name="Ding H."/>
            <person name="Gao S."/>
            <person name="Zong X."/>
        </authorList>
    </citation>
    <scope>NUCLEOTIDE SEQUENCE [LARGE SCALE GENOMIC DNA]</scope>
    <source>
        <strain evidence="1 2">cv. Zhongwan 6</strain>
    </source>
</reference>
<name>A0A9D5AMF5_PEA</name>
<proteinExistence type="predicted"/>
<keyword evidence="2" id="KW-1185">Reference proteome</keyword>
<dbReference type="EMBL" id="JAMSHJ010000005">
    <property type="protein sequence ID" value="KAI5412389.1"/>
    <property type="molecule type" value="Genomic_DNA"/>
</dbReference>
<evidence type="ECO:0000313" key="2">
    <source>
        <dbReference type="Proteomes" id="UP001058974"/>
    </source>
</evidence>
<dbReference type="Gramene" id="Psat05G0716500-T1">
    <property type="protein sequence ID" value="KAI5412389.1"/>
    <property type="gene ID" value="KIW84_057165"/>
</dbReference>
<organism evidence="1 2">
    <name type="scientific">Pisum sativum</name>
    <name type="common">Garden pea</name>
    <name type="synonym">Lathyrus oleraceus</name>
    <dbReference type="NCBI Taxonomy" id="3888"/>
    <lineage>
        <taxon>Eukaryota</taxon>
        <taxon>Viridiplantae</taxon>
        <taxon>Streptophyta</taxon>
        <taxon>Embryophyta</taxon>
        <taxon>Tracheophyta</taxon>
        <taxon>Spermatophyta</taxon>
        <taxon>Magnoliopsida</taxon>
        <taxon>eudicotyledons</taxon>
        <taxon>Gunneridae</taxon>
        <taxon>Pentapetalae</taxon>
        <taxon>rosids</taxon>
        <taxon>fabids</taxon>
        <taxon>Fabales</taxon>
        <taxon>Fabaceae</taxon>
        <taxon>Papilionoideae</taxon>
        <taxon>50 kb inversion clade</taxon>
        <taxon>NPAAA clade</taxon>
        <taxon>Hologalegina</taxon>
        <taxon>IRL clade</taxon>
        <taxon>Fabeae</taxon>
        <taxon>Lathyrus</taxon>
    </lineage>
</organism>
<accession>A0A9D5AMF5</accession>
<sequence length="149" mass="16415">MLVVRVVASKKRARPSSSGELKARPSKLWAEEKLSHGRRARFGKLEFVGRDLGVRENVDIFQRLFAAFEPARDLEGNVTGTTKCHPSTIGTGEATSANHTHSLLIRQDKLIYLALLGSGNSKARSVMVATDISHEAWLALTRVFSNQSE</sequence>
<gene>
    <name evidence="1" type="ORF">KIW84_057165</name>
</gene>
<dbReference type="AlphaFoldDB" id="A0A9D5AMF5"/>
<protein>
    <submittedName>
        <fullName evidence="1">Uncharacterized protein</fullName>
    </submittedName>
</protein>
<dbReference type="Proteomes" id="UP001058974">
    <property type="component" value="Chromosome 5"/>
</dbReference>
<comment type="caution">
    <text evidence="1">The sequence shown here is derived from an EMBL/GenBank/DDBJ whole genome shotgun (WGS) entry which is preliminary data.</text>
</comment>